<evidence type="ECO:0000256" key="1">
    <source>
        <dbReference type="SAM" id="MobiDB-lite"/>
    </source>
</evidence>
<accession>A0A238KNU3</accession>
<gene>
    <name evidence="2" type="ORF">MAA8898_02914</name>
</gene>
<reference evidence="2 3" key="1">
    <citation type="submission" date="2017-05" db="EMBL/GenBank/DDBJ databases">
        <authorList>
            <person name="Song R."/>
            <person name="Chenine A.L."/>
            <person name="Ruprecht R.M."/>
        </authorList>
    </citation>
    <scope>NUCLEOTIDE SEQUENCE [LARGE SCALE GENOMIC DNA]</scope>
    <source>
        <strain evidence="2 3">CECT 8898</strain>
    </source>
</reference>
<dbReference type="AlphaFoldDB" id="A0A238KNU3"/>
<feature type="compositionally biased region" description="Basic and acidic residues" evidence="1">
    <location>
        <begin position="193"/>
        <end position="210"/>
    </location>
</feature>
<organism evidence="2 3">
    <name type="scientific">Maliponia aquimaris</name>
    <dbReference type="NCBI Taxonomy" id="1673631"/>
    <lineage>
        <taxon>Bacteria</taxon>
        <taxon>Pseudomonadati</taxon>
        <taxon>Pseudomonadota</taxon>
        <taxon>Alphaproteobacteria</taxon>
        <taxon>Rhodobacterales</taxon>
        <taxon>Paracoccaceae</taxon>
        <taxon>Maliponia</taxon>
    </lineage>
</organism>
<feature type="compositionally biased region" description="Basic and acidic residues" evidence="1">
    <location>
        <begin position="162"/>
        <end position="171"/>
    </location>
</feature>
<feature type="compositionally biased region" description="Polar residues" evidence="1">
    <location>
        <begin position="105"/>
        <end position="122"/>
    </location>
</feature>
<dbReference type="Proteomes" id="UP000207598">
    <property type="component" value="Unassembled WGS sequence"/>
</dbReference>
<keyword evidence="3" id="KW-1185">Reference proteome</keyword>
<proteinExistence type="predicted"/>
<evidence type="ECO:0000313" key="3">
    <source>
        <dbReference type="Proteomes" id="UP000207598"/>
    </source>
</evidence>
<protein>
    <submittedName>
        <fullName evidence="2">Uncharacterized protein</fullName>
    </submittedName>
</protein>
<sequence>MQGPLLLPGPYIGGGTSPPPWCRRTSFPELCSGPLSGPSPPPWGLAQAAAPLLLPGAAASIQFRSPFSSSLGFRLLSPRCPSPRAFFVARVPARATGGQGRVSAGNVTAHTLPSQAQRQTARPSAGDAWAASCFRRKRDRPHPSIPGTTPIRASRSRPRTTPKRDGGRGDVRSTSVRPPPNRPFPFRHPCRRPTPDTEDKDQTDAAGKEL</sequence>
<feature type="region of interest" description="Disordered" evidence="1">
    <location>
        <begin position="97"/>
        <end position="210"/>
    </location>
</feature>
<dbReference type="EMBL" id="FXYF01000007">
    <property type="protein sequence ID" value="SMX43832.1"/>
    <property type="molecule type" value="Genomic_DNA"/>
</dbReference>
<name>A0A238KNU3_9RHOB</name>
<evidence type="ECO:0000313" key="2">
    <source>
        <dbReference type="EMBL" id="SMX43832.1"/>
    </source>
</evidence>